<feature type="chain" id="PRO_5043911063" evidence="1">
    <location>
        <begin position="19"/>
        <end position="196"/>
    </location>
</feature>
<comment type="caution">
    <text evidence="2">The sequence shown here is derived from an EMBL/GenBank/DDBJ whole genome shotgun (WGS) entry which is preliminary data.</text>
</comment>
<feature type="non-terminal residue" evidence="2">
    <location>
        <position position="196"/>
    </location>
</feature>
<reference evidence="2" key="1">
    <citation type="journal article" date="2022" name="bioRxiv">
        <title>Sequencing and chromosome-scale assembly of the giantPleurodeles waltlgenome.</title>
        <authorList>
            <person name="Brown T."/>
            <person name="Elewa A."/>
            <person name="Iarovenko S."/>
            <person name="Subramanian E."/>
            <person name="Araus A.J."/>
            <person name="Petzold A."/>
            <person name="Susuki M."/>
            <person name="Suzuki K.-i.T."/>
            <person name="Hayashi T."/>
            <person name="Toyoda A."/>
            <person name="Oliveira C."/>
            <person name="Osipova E."/>
            <person name="Leigh N.D."/>
            <person name="Simon A."/>
            <person name="Yun M.H."/>
        </authorList>
    </citation>
    <scope>NUCLEOTIDE SEQUENCE</scope>
    <source>
        <strain evidence="2">20211129_DDA</strain>
        <tissue evidence="2">Liver</tissue>
    </source>
</reference>
<protein>
    <submittedName>
        <fullName evidence="2">Uncharacterized protein</fullName>
    </submittedName>
</protein>
<name>A0AAV7SV36_PLEWA</name>
<evidence type="ECO:0000313" key="3">
    <source>
        <dbReference type="Proteomes" id="UP001066276"/>
    </source>
</evidence>
<gene>
    <name evidence="2" type="ORF">NDU88_008370</name>
</gene>
<dbReference type="Proteomes" id="UP001066276">
    <property type="component" value="Chromosome 4_2"/>
</dbReference>
<keyword evidence="3" id="KW-1185">Reference proteome</keyword>
<dbReference type="EMBL" id="JANPWB010000008">
    <property type="protein sequence ID" value="KAJ1167988.1"/>
    <property type="molecule type" value="Genomic_DNA"/>
</dbReference>
<feature type="non-terminal residue" evidence="2">
    <location>
        <position position="1"/>
    </location>
</feature>
<organism evidence="2 3">
    <name type="scientific">Pleurodeles waltl</name>
    <name type="common">Iberian ribbed newt</name>
    <dbReference type="NCBI Taxonomy" id="8319"/>
    <lineage>
        <taxon>Eukaryota</taxon>
        <taxon>Metazoa</taxon>
        <taxon>Chordata</taxon>
        <taxon>Craniata</taxon>
        <taxon>Vertebrata</taxon>
        <taxon>Euteleostomi</taxon>
        <taxon>Amphibia</taxon>
        <taxon>Batrachia</taxon>
        <taxon>Caudata</taxon>
        <taxon>Salamandroidea</taxon>
        <taxon>Salamandridae</taxon>
        <taxon>Pleurodelinae</taxon>
        <taxon>Pleurodeles</taxon>
    </lineage>
</organism>
<keyword evidence="1" id="KW-0732">Signal</keyword>
<evidence type="ECO:0000256" key="1">
    <source>
        <dbReference type="SAM" id="SignalP"/>
    </source>
</evidence>
<accession>A0AAV7SV36</accession>
<dbReference type="AlphaFoldDB" id="A0AAV7SV36"/>
<sequence>ALWYFLFTLSSACRRSQAMVSRCPVGFDLHTPVPVDVLMHRLSGALWGLLCTLSRACICSHAHAFRCPMGVAMHTLQCLQMFPCTGFYVPVGFSMHTLQCLQIVSCTGFQVPCDVCYSNPPVPADVLVHRLSGARWGLLCTLSMPADFLMHRLSGALWYLLFTLSSACRRSQAMVFRCPVGFDLHTLQCLQMFSCT</sequence>
<proteinExistence type="predicted"/>
<feature type="signal peptide" evidence="1">
    <location>
        <begin position="1"/>
        <end position="18"/>
    </location>
</feature>
<evidence type="ECO:0000313" key="2">
    <source>
        <dbReference type="EMBL" id="KAJ1167988.1"/>
    </source>
</evidence>